<dbReference type="Proteomes" id="UP000192491">
    <property type="component" value="Unassembled WGS sequence"/>
</dbReference>
<evidence type="ECO:0000313" key="4">
    <source>
        <dbReference type="Proteomes" id="UP000192491"/>
    </source>
</evidence>
<comment type="caution">
    <text evidence="3">The sequence shown here is derived from an EMBL/GenBank/DDBJ whole genome shotgun (WGS) entry which is preliminary data.</text>
</comment>
<keyword evidence="3" id="KW-0808">Transferase</keyword>
<protein>
    <submittedName>
        <fullName evidence="3">Retron-type reverse transcriptase</fullName>
    </submittedName>
</protein>
<dbReference type="PANTHER" id="PTHR34047:SF8">
    <property type="entry name" value="PROTEIN YKFC"/>
    <property type="match status" value="1"/>
</dbReference>
<reference evidence="3 4" key="1">
    <citation type="submission" date="2017-01" db="EMBL/GenBank/DDBJ databases">
        <title>Novel large sulfur bacteria in the metagenomes of groundwater-fed chemosynthetic microbial mats in the Lake Huron basin.</title>
        <authorList>
            <person name="Sharrar A.M."/>
            <person name="Flood B.E."/>
            <person name="Bailey J.V."/>
            <person name="Jones D.S."/>
            <person name="Biddanda B."/>
            <person name="Ruberg S.A."/>
            <person name="Marcus D.N."/>
            <person name="Dick G.J."/>
        </authorList>
    </citation>
    <scope>NUCLEOTIDE SEQUENCE [LARGE SCALE GENOMIC DNA]</scope>
    <source>
        <strain evidence="3">A8</strain>
    </source>
</reference>
<dbReference type="AlphaFoldDB" id="A0A1Y1QWU2"/>
<sequence>MMSILATAMQPETLDKAWNLLKTEHTPWSVTVDREQLQRNLMRHLLQCREAVLAGRYQPEPLRQFTMAKPDGKQRVISAQYLQDKLVQRALLIVLEPMAEAMFHHDSYAYRRGRSVKMALDKARERIRIGQDWLVDADISKFFDNIPLTPLQKKLKAFVKDADALNLIDKWLKQGAHSSSLFGTSRGISQGSILSPLFCNVYMHEFDQALADAHIPFVRFADDFLLFANDEATAQKALAFAGKRLTQMGLELHPEKTRVVRSSRKVIFLGEPLPQR</sequence>
<dbReference type="SUPFAM" id="SSF56672">
    <property type="entry name" value="DNA/RNA polymerases"/>
    <property type="match status" value="1"/>
</dbReference>
<proteinExistence type="inferred from homology"/>
<dbReference type="Pfam" id="PF00078">
    <property type="entry name" value="RVT_1"/>
    <property type="match status" value="1"/>
</dbReference>
<dbReference type="PROSITE" id="PS50878">
    <property type="entry name" value="RT_POL"/>
    <property type="match status" value="1"/>
</dbReference>
<dbReference type="STRING" id="1123401.GCA_000621325_03207"/>
<dbReference type="Gene3D" id="3.30.70.270">
    <property type="match status" value="1"/>
</dbReference>
<dbReference type="CDD" id="cd01651">
    <property type="entry name" value="RT_G2_intron"/>
    <property type="match status" value="1"/>
</dbReference>
<feature type="domain" description="Reverse transcriptase" evidence="2">
    <location>
        <begin position="48"/>
        <end position="273"/>
    </location>
</feature>
<accession>A0A1Y1QWU2</accession>
<evidence type="ECO:0000259" key="2">
    <source>
        <dbReference type="PROSITE" id="PS50878"/>
    </source>
</evidence>
<dbReference type="InterPro" id="IPR043502">
    <property type="entry name" value="DNA/RNA_pol_sf"/>
</dbReference>
<evidence type="ECO:0000256" key="1">
    <source>
        <dbReference type="ARBA" id="ARBA00034120"/>
    </source>
</evidence>
<keyword evidence="3" id="KW-0548">Nucleotidyltransferase</keyword>
<dbReference type="GO" id="GO:0003964">
    <property type="term" value="F:RNA-directed DNA polymerase activity"/>
    <property type="evidence" value="ECO:0007669"/>
    <property type="project" value="UniProtKB-KW"/>
</dbReference>
<dbReference type="InterPro" id="IPR051083">
    <property type="entry name" value="GrpII_Intron_Splice-Mob/Def"/>
</dbReference>
<dbReference type="InterPro" id="IPR000477">
    <property type="entry name" value="RT_dom"/>
</dbReference>
<dbReference type="EMBL" id="MTEJ01000017">
    <property type="protein sequence ID" value="OQX15250.1"/>
    <property type="molecule type" value="Genomic_DNA"/>
</dbReference>
<dbReference type="InterPro" id="IPR043128">
    <property type="entry name" value="Rev_trsase/Diguanyl_cyclase"/>
</dbReference>
<gene>
    <name evidence="3" type="ORF">BWK73_07420</name>
</gene>
<comment type="similarity">
    <text evidence="1">Belongs to the bacterial reverse transcriptase family.</text>
</comment>
<dbReference type="PANTHER" id="PTHR34047">
    <property type="entry name" value="NUCLEAR INTRON MATURASE 1, MITOCHONDRIAL-RELATED"/>
    <property type="match status" value="1"/>
</dbReference>
<keyword evidence="3" id="KW-0695">RNA-directed DNA polymerase</keyword>
<name>A0A1Y1QWU2_9GAMM</name>
<organism evidence="3 4">
    <name type="scientific">Thiothrix lacustris</name>
    <dbReference type="NCBI Taxonomy" id="525917"/>
    <lineage>
        <taxon>Bacteria</taxon>
        <taxon>Pseudomonadati</taxon>
        <taxon>Pseudomonadota</taxon>
        <taxon>Gammaproteobacteria</taxon>
        <taxon>Thiotrichales</taxon>
        <taxon>Thiotrichaceae</taxon>
        <taxon>Thiothrix</taxon>
    </lineage>
</organism>
<evidence type="ECO:0000313" key="3">
    <source>
        <dbReference type="EMBL" id="OQX15250.1"/>
    </source>
</evidence>